<protein>
    <recommendedName>
        <fullName evidence="3">Sensory transduction regulator</fullName>
    </recommendedName>
</protein>
<dbReference type="EMBL" id="JAGSOJ010000002">
    <property type="protein sequence ID" value="MCM1990456.1"/>
    <property type="molecule type" value="Genomic_DNA"/>
</dbReference>
<organism evidence="1 2">
    <name type="scientific">Oceanirhabdus seepicola</name>
    <dbReference type="NCBI Taxonomy" id="2828781"/>
    <lineage>
        <taxon>Bacteria</taxon>
        <taxon>Bacillati</taxon>
        <taxon>Bacillota</taxon>
        <taxon>Clostridia</taxon>
        <taxon>Eubacteriales</taxon>
        <taxon>Clostridiaceae</taxon>
        <taxon>Oceanirhabdus</taxon>
    </lineage>
</organism>
<accession>A0A9J6P4C7</accession>
<dbReference type="AlphaFoldDB" id="A0A9J6P4C7"/>
<keyword evidence="2" id="KW-1185">Reference proteome</keyword>
<proteinExistence type="predicted"/>
<dbReference type="RefSeq" id="WP_250859488.1">
    <property type="nucleotide sequence ID" value="NZ_JAGSOJ010000002.1"/>
</dbReference>
<comment type="caution">
    <text evidence="1">The sequence shown here is derived from an EMBL/GenBank/DDBJ whole genome shotgun (WGS) entry which is preliminary data.</text>
</comment>
<reference evidence="1" key="1">
    <citation type="journal article" date="2021" name="mSystems">
        <title>Bacteria and Archaea Synergistically Convert Glycine Betaine to Biogenic Methane in the Formosa Cold Seep of the South China Sea.</title>
        <authorList>
            <person name="Li L."/>
            <person name="Zhang W."/>
            <person name="Zhang S."/>
            <person name="Song L."/>
            <person name="Sun Q."/>
            <person name="Zhang H."/>
            <person name="Xiang H."/>
            <person name="Dong X."/>
        </authorList>
    </citation>
    <scope>NUCLEOTIDE SEQUENCE</scope>
    <source>
        <strain evidence="1">ZWT</strain>
    </source>
</reference>
<gene>
    <name evidence="1" type="ORF">KDK92_12060</name>
</gene>
<evidence type="ECO:0008006" key="3">
    <source>
        <dbReference type="Google" id="ProtNLM"/>
    </source>
</evidence>
<dbReference type="Proteomes" id="UP001056429">
    <property type="component" value="Unassembled WGS sequence"/>
</dbReference>
<evidence type="ECO:0000313" key="1">
    <source>
        <dbReference type="EMBL" id="MCM1990456.1"/>
    </source>
</evidence>
<sequence>MLENTRKFHAYVVENNIPMNISESLKGYKVFKVPEIQEFNCGARANILVMITDDDLQVEIYLLNLLTVGEGKDKTAIYDYINRLNTQYPLSTFFENEGKINIRCTIPFNNNFDSKIIIDMINYLRQTVDEEYGRLRHLC</sequence>
<name>A0A9J6P4C7_9CLOT</name>
<reference evidence="1" key="2">
    <citation type="submission" date="2021-04" db="EMBL/GenBank/DDBJ databases">
        <authorList>
            <person name="Dong X."/>
        </authorList>
    </citation>
    <scope>NUCLEOTIDE SEQUENCE</scope>
    <source>
        <strain evidence="1">ZWT</strain>
    </source>
</reference>
<evidence type="ECO:0000313" key="2">
    <source>
        <dbReference type="Proteomes" id="UP001056429"/>
    </source>
</evidence>